<dbReference type="Pfam" id="PF00221">
    <property type="entry name" value="Lyase_aromatic"/>
    <property type="match status" value="2"/>
</dbReference>
<dbReference type="SMART" id="SM00248">
    <property type="entry name" value="ANK"/>
    <property type="match status" value="9"/>
</dbReference>
<dbReference type="Pfam" id="PF00023">
    <property type="entry name" value="Ank"/>
    <property type="match status" value="2"/>
</dbReference>
<dbReference type="SUPFAM" id="SSF48403">
    <property type="entry name" value="Ankyrin repeat"/>
    <property type="match status" value="2"/>
</dbReference>
<sequence>MLVRSNATARGHSAVILEVLEAILALLRRRLVPVIPLRGTVCASGDLMPLAYIAGVLEGNPDIVVRKDGTLVNAKGALAAASLNQIIIGPKEAPGLVNATAPLAPLAARVIYDAHQLAVLTQALIAMAVKVLLGNSESFHPFIEQGVRNGKNRNPEGLAQNPYALRSAPQWIGPQLEDLMAAHQQVTQEFNSSADNPLVDADPDVREVYTSFTANGIDINIVAYMSELAFLASPVSSHVRAAEVHNQSINSLAFLSARMIQQAVELVSFMGASRLDIAERFDKICEAVLPVLLSVLEVTASEDDVSVPLANIRAIRSWKRAFMPRLAVAYQNAYDSFQKRPNTTEYIGVGPHALYNFVWHELQVPFHLGVIDHPVGFENYGDAKRTRRAVGSWISIIYEAILEGKATSALFEAIEGGGSEGDGQNQVEDDELNNKLINGAIKGDEALVKSLLEQGADPVKARQLEGGTSLHGAAQNGHASVVKLLLDHGSDASSTVVPLGWTVMHSAALGGDVPTIQLLLGRGADISAAASDGNTPLHIAADKGRAAAVLLLLYSVLETFLQARAADETSDSKCKRLLRSAALADAVSTAIILLENGITDGSDEERGFTALDRAAAKGHETIVKLLLEHGSDVLHQSTDGWTALMTAAQGGHEENDGSTALIEAAAYGHEGVVKLVLENGANVSAKGANGSAFAVAVRKGHEKVLRHIFDLAGYDESVIGEGPALMSTAAANGNHAVMKLLLERDLPYPVAGTGAIKTVAKRGEGGVVDVPGWTPLHVAASNDDAEMVRLNLEYQPTYINQRGDGLTPLHIAAQKGFTAVVRVLLGAGADVRAVAQPLTGHARKDIATLRLWSRRTRMKCSPIRRGSWPRGFRAGQRRMPTGTATCPIPAARYDSFISPLFDHVLLIDGRETYVTHHLYSALQRFRKSPNRAFWIDQICINQSNHDERPQQVAKMSTIYTMASSVWIWLGEEEPDSVSQAITLARMVLEAEFDEKRPNQSSELERLLNSKQIWKYEAPGKSHRETWWPLVSLYSKQWFSQLLVVSLFDYGETPTALQNLSDMRLLRATRLSDADKLMPAILAGAIRSSRFGCTDQRDRIYGFLGLMAQDPDRPVPSYKLGVSEIYKQLARYFVTKGWGSAPPDGSAFEKELGSA</sequence>
<dbReference type="InterPro" id="IPR001106">
    <property type="entry name" value="Aromatic_Lyase"/>
</dbReference>
<feature type="repeat" description="ANK" evidence="4">
    <location>
        <begin position="465"/>
        <end position="497"/>
    </location>
</feature>
<evidence type="ECO:0000256" key="4">
    <source>
        <dbReference type="PROSITE-ProRule" id="PRU00023"/>
    </source>
</evidence>
<dbReference type="Gene3D" id="1.25.40.20">
    <property type="entry name" value="Ankyrin repeat-containing domain"/>
    <property type="match status" value="5"/>
</dbReference>
<accession>A0A4Q4SWZ4</accession>
<feature type="domain" description="Heterokaryon incompatibility" evidence="5">
    <location>
        <begin position="905"/>
        <end position="1038"/>
    </location>
</feature>
<dbReference type="Gene3D" id="1.20.200.10">
    <property type="entry name" value="Fumarase/aspartase (Central domain)"/>
    <property type="match status" value="3"/>
</dbReference>
<evidence type="ECO:0000313" key="6">
    <source>
        <dbReference type="EMBL" id="RYO81317.1"/>
    </source>
</evidence>
<dbReference type="InterPro" id="IPR010730">
    <property type="entry name" value="HET"/>
</dbReference>
<dbReference type="Pfam" id="PF06985">
    <property type="entry name" value="HET"/>
    <property type="match status" value="1"/>
</dbReference>
<dbReference type="SUPFAM" id="SSF48557">
    <property type="entry name" value="L-aspartase-like"/>
    <property type="match status" value="1"/>
</dbReference>
<dbReference type="Gene3D" id="1.10.275.10">
    <property type="entry name" value="Fumarase/aspartase (N-terminal domain)"/>
    <property type="match status" value="1"/>
</dbReference>
<evidence type="ECO:0000259" key="5">
    <source>
        <dbReference type="Pfam" id="PF06985"/>
    </source>
</evidence>
<dbReference type="InterPro" id="IPR051165">
    <property type="entry name" value="Multifunctional_ANK_Repeat"/>
</dbReference>
<comment type="similarity">
    <text evidence="1">Belongs to the PAL/histidase family.</text>
</comment>
<dbReference type="PRINTS" id="PR01415">
    <property type="entry name" value="ANKYRIN"/>
</dbReference>
<organism evidence="6 7">
    <name type="scientific">Monosporascus ibericus</name>
    <dbReference type="NCBI Taxonomy" id="155417"/>
    <lineage>
        <taxon>Eukaryota</taxon>
        <taxon>Fungi</taxon>
        <taxon>Dikarya</taxon>
        <taxon>Ascomycota</taxon>
        <taxon>Pezizomycotina</taxon>
        <taxon>Sordariomycetes</taxon>
        <taxon>Xylariomycetidae</taxon>
        <taxon>Xylariales</taxon>
        <taxon>Xylariales incertae sedis</taxon>
        <taxon>Monosporascus</taxon>
    </lineage>
</organism>
<evidence type="ECO:0000256" key="3">
    <source>
        <dbReference type="ARBA" id="ARBA00023043"/>
    </source>
</evidence>
<dbReference type="PROSITE" id="PS50088">
    <property type="entry name" value="ANK_REPEAT"/>
    <property type="match status" value="7"/>
</dbReference>
<feature type="repeat" description="ANK" evidence="4">
    <location>
        <begin position="606"/>
        <end position="638"/>
    </location>
</feature>
<comment type="caution">
    <text evidence="6">The sequence shown here is derived from an EMBL/GenBank/DDBJ whole genome shotgun (WGS) entry which is preliminary data.</text>
</comment>
<dbReference type="EMBL" id="QJNU01000998">
    <property type="protein sequence ID" value="RYO81317.1"/>
    <property type="molecule type" value="Genomic_DNA"/>
</dbReference>
<keyword evidence="3 4" id="KW-0040">ANK repeat</keyword>
<dbReference type="OrthoDB" id="10051290at2759"/>
<feature type="repeat" description="ANK" evidence="4">
    <location>
        <begin position="656"/>
        <end position="688"/>
    </location>
</feature>
<dbReference type="InterPro" id="IPR024083">
    <property type="entry name" value="Fumarase/histidase_N"/>
</dbReference>
<keyword evidence="2" id="KW-0677">Repeat</keyword>
<feature type="repeat" description="ANK" evidence="4">
    <location>
        <begin position="804"/>
        <end position="836"/>
    </location>
</feature>
<evidence type="ECO:0000256" key="2">
    <source>
        <dbReference type="ARBA" id="ARBA00022737"/>
    </source>
</evidence>
<dbReference type="AlphaFoldDB" id="A0A4Q4SWZ4"/>
<feature type="repeat" description="ANK" evidence="4">
    <location>
        <begin position="532"/>
        <end position="553"/>
    </location>
</feature>
<dbReference type="InterPro" id="IPR002110">
    <property type="entry name" value="Ankyrin_rpt"/>
</dbReference>
<dbReference type="PANTHER" id="PTHR24123:SF33">
    <property type="entry name" value="PROTEIN HOS4"/>
    <property type="match status" value="1"/>
</dbReference>
<proteinExistence type="inferred from homology"/>
<dbReference type="Proteomes" id="UP000293360">
    <property type="component" value="Unassembled WGS sequence"/>
</dbReference>
<keyword evidence="7" id="KW-1185">Reference proteome</keyword>
<dbReference type="InterPro" id="IPR008948">
    <property type="entry name" value="L-Aspartase-like"/>
</dbReference>
<feature type="repeat" description="ANK" evidence="4">
    <location>
        <begin position="771"/>
        <end position="793"/>
    </location>
</feature>
<dbReference type="Pfam" id="PF12796">
    <property type="entry name" value="Ank_2"/>
    <property type="match status" value="3"/>
</dbReference>
<gene>
    <name evidence="6" type="ORF">DL764_009778</name>
</gene>
<dbReference type="InterPro" id="IPR036770">
    <property type="entry name" value="Ankyrin_rpt-contain_sf"/>
</dbReference>
<reference evidence="6 7" key="1">
    <citation type="submission" date="2018-06" db="EMBL/GenBank/DDBJ databases">
        <title>Complete Genomes of Monosporascus.</title>
        <authorList>
            <person name="Robinson A.J."/>
            <person name="Natvig D.O."/>
        </authorList>
    </citation>
    <scope>NUCLEOTIDE SEQUENCE [LARGE SCALE GENOMIC DNA]</scope>
    <source>
        <strain evidence="6 7">CBS 110550</strain>
    </source>
</reference>
<dbReference type="STRING" id="155417.A0A4Q4SWZ4"/>
<dbReference type="PANTHER" id="PTHR24123">
    <property type="entry name" value="ANKYRIN REPEAT-CONTAINING"/>
    <property type="match status" value="1"/>
</dbReference>
<feature type="repeat" description="ANK" evidence="4">
    <location>
        <begin position="499"/>
        <end position="531"/>
    </location>
</feature>
<protein>
    <recommendedName>
        <fullName evidence="5">Heterokaryon incompatibility domain-containing protein</fullName>
    </recommendedName>
</protein>
<name>A0A4Q4SWZ4_9PEZI</name>
<dbReference type="PROSITE" id="PS50297">
    <property type="entry name" value="ANK_REP_REGION"/>
    <property type="match status" value="7"/>
</dbReference>
<evidence type="ECO:0000256" key="1">
    <source>
        <dbReference type="ARBA" id="ARBA00007238"/>
    </source>
</evidence>
<dbReference type="GO" id="GO:0003824">
    <property type="term" value="F:catalytic activity"/>
    <property type="evidence" value="ECO:0007669"/>
    <property type="project" value="InterPro"/>
</dbReference>
<evidence type="ECO:0000313" key="7">
    <source>
        <dbReference type="Proteomes" id="UP000293360"/>
    </source>
</evidence>